<protein>
    <submittedName>
        <fullName evidence="2">Uncharacterized protein</fullName>
    </submittedName>
</protein>
<dbReference type="AlphaFoldDB" id="A0A094YLV1"/>
<feature type="region of interest" description="Disordered" evidence="1">
    <location>
        <begin position="20"/>
        <end position="49"/>
    </location>
</feature>
<dbReference type="Proteomes" id="UP000029452">
    <property type="component" value="Unassembled WGS sequence"/>
</dbReference>
<gene>
    <name evidence="2" type="ORF">LptCag_0969</name>
</gene>
<evidence type="ECO:0000313" key="3">
    <source>
        <dbReference type="Proteomes" id="UP000029452"/>
    </source>
</evidence>
<feature type="compositionally biased region" description="Basic and acidic residues" evidence="1">
    <location>
        <begin position="20"/>
        <end position="30"/>
    </location>
</feature>
<sequence>MRKDEKSAARRFSHFKINDFFEKEGSHPEESSGFQAISDGEDQRPVSPPQLTESVEKFLFLGKRGVLFADRSFPAGRAAHDKPVQGDFMDTGQPDEKLHGGNPRSGLETGDFLLTDTQKFRESGLGHVSAKVAYAGSEAQRIPVVVDALLVYHSYYAFLEYMKGSGKLAGL</sequence>
<comment type="caution">
    <text evidence="2">The sequence shown here is derived from an EMBL/GenBank/DDBJ whole genome shotgun (WGS) entry which is preliminary data.</text>
</comment>
<feature type="region of interest" description="Disordered" evidence="1">
    <location>
        <begin position="77"/>
        <end position="107"/>
    </location>
</feature>
<dbReference type="EMBL" id="JPGK01000003">
    <property type="protein sequence ID" value="KGA94206.1"/>
    <property type="molecule type" value="Genomic_DNA"/>
</dbReference>
<reference evidence="2 3" key="1">
    <citation type="submission" date="2014-06" db="EMBL/GenBank/DDBJ databases">
        <title>Draft genome sequence of iron oxidizing acidophile Leptospirillum ferriphilum DSM14647.</title>
        <authorList>
            <person name="Cardenas J.P."/>
            <person name="Lazcano M."/>
            <person name="Ossandon F.J."/>
            <person name="Corbett M."/>
            <person name="Holmes D.S."/>
            <person name="Watkin E."/>
        </authorList>
    </citation>
    <scope>NUCLEOTIDE SEQUENCE [LARGE SCALE GENOMIC DNA]</scope>
    <source>
        <strain evidence="2 3">DSM 14647</strain>
    </source>
</reference>
<evidence type="ECO:0000313" key="2">
    <source>
        <dbReference type="EMBL" id="KGA94206.1"/>
    </source>
</evidence>
<evidence type="ECO:0000256" key="1">
    <source>
        <dbReference type="SAM" id="MobiDB-lite"/>
    </source>
</evidence>
<organism evidence="2 3">
    <name type="scientific">Leptospirillum ferriphilum</name>
    <dbReference type="NCBI Taxonomy" id="178606"/>
    <lineage>
        <taxon>Bacteria</taxon>
        <taxon>Pseudomonadati</taxon>
        <taxon>Nitrospirota</taxon>
        <taxon>Nitrospiria</taxon>
        <taxon>Nitrospirales</taxon>
        <taxon>Nitrospiraceae</taxon>
        <taxon>Leptospirillum</taxon>
    </lineage>
</organism>
<proteinExistence type="predicted"/>
<name>A0A094YLV1_9BACT</name>
<accession>A0A094YLV1</accession>